<keyword evidence="2" id="KW-0324">Glycolysis</keyword>
<evidence type="ECO:0000256" key="2">
    <source>
        <dbReference type="ARBA" id="ARBA00023152"/>
    </source>
</evidence>
<dbReference type="EMBL" id="BQNB010019702">
    <property type="protein sequence ID" value="GJT88141.1"/>
    <property type="molecule type" value="Genomic_DNA"/>
</dbReference>
<dbReference type="PANTHER" id="PTHR43650">
    <property type="entry name" value="PYROPHOSPHATE--FRUCTOSE 6-PHOSPHATE 1-PHOSPHOTRANSFERASE"/>
    <property type="match status" value="1"/>
</dbReference>
<reference evidence="3" key="2">
    <citation type="submission" date="2022-01" db="EMBL/GenBank/DDBJ databases">
        <authorList>
            <person name="Yamashiro T."/>
            <person name="Shiraishi A."/>
            <person name="Satake H."/>
            <person name="Nakayama K."/>
        </authorList>
    </citation>
    <scope>NUCLEOTIDE SEQUENCE</scope>
</reference>
<accession>A0ABQ5HJT0</accession>
<gene>
    <name evidence="3" type="ORF">Tco_1069858</name>
</gene>
<dbReference type="PANTHER" id="PTHR43650:SF17">
    <property type="entry name" value="PYROPHOSPHATE--FRUCTOSE 6-PHOSPHATE 1-PHOSPHOTRANSFERASE SUBUNIT ALPHA 1"/>
    <property type="match status" value="1"/>
</dbReference>
<organism evidence="3 4">
    <name type="scientific">Tanacetum coccineum</name>
    <dbReference type="NCBI Taxonomy" id="301880"/>
    <lineage>
        <taxon>Eukaryota</taxon>
        <taxon>Viridiplantae</taxon>
        <taxon>Streptophyta</taxon>
        <taxon>Embryophyta</taxon>
        <taxon>Tracheophyta</taxon>
        <taxon>Spermatophyta</taxon>
        <taxon>Magnoliopsida</taxon>
        <taxon>eudicotyledons</taxon>
        <taxon>Gunneridae</taxon>
        <taxon>Pentapetalae</taxon>
        <taxon>asterids</taxon>
        <taxon>campanulids</taxon>
        <taxon>Asterales</taxon>
        <taxon>Asteraceae</taxon>
        <taxon>Asteroideae</taxon>
        <taxon>Anthemideae</taxon>
        <taxon>Anthemidinae</taxon>
        <taxon>Tanacetum</taxon>
    </lineage>
</organism>
<dbReference type="Proteomes" id="UP001151760">
    <property type="component" value="Unassembled WGS sequence"/>
</dbReference>
<protein>
    <submittedName>
        <fullName evidence="3">Squamosa promoter-binding-like protein 12</fullName>
    </submittedName>
</protein>
<comment type="caution">
    <text evidence="3">The sequence shown here is derived from an EMBL/GenBank/DDBJ whole genome shotgun (WGS) entry which is preliminary data.</text>
</comment>
<dbReference type="InterPro" id="IPR035966">
    <property type="entry name" value="PKF_sf"/>
</dbReference>
<sequence length="253" mass="28227">MKDLGRLKYFLGIEVLRSKQGIFMYQKKYVLDLLAEIGMVDCKPAGVVGVPVTLNGDLKNQFVEANVGFDTICKYNSQLTSNVCATSAQMPFLQRSHVIRHPFLCIKKLAVRLMDWNWNTPTEWDWENLTKYNKKEIEVPKNLQFSIHESQENVVVANVDFAFSASTDSSSKGEIKNFEVFDDLLLSGEAMIGLKLGRHASTSSCNINTATTSVPLFPTTSPMIKTSTASYLSSQSLQCQVEGCNLDLAYAKD</sequence>
<keyword evidence="1" id="KW-0963">Cytoplasm</keyword>
<evidence type="ECO:0000313" key="3">
    <source>
        <dbReference type="EMBL" id="GJT88141.1"/>
    </source>
</evidence>
<reference evidence="3" key="1">
    <citation type="journal article" date="2022" name="Int. J. Mol. Sci.">
        <title>Draft Genome of Tanacetum Coccineum: Genomic Comparison of Closely Related Tanacetum-Family Plants.</title>
        <authorList>
            <person name="Yamashiro T."/>
            <person name="Shiraishi A."/>
            <person name="Nakayama K."/>
            <person name="Satake H."/>
        </authorList>
    </citation>
    <scope>NUCLEOTIDE SEQUENCE</scope>
</reference>
<evidence type="ECO:0000313" key="4">
    <source>
        <dbReference type="Proteomes" id="UP001151760"/>
    </source>
</evidence>
<keyword evidence="4" id="KW-1185">Reference proteome</keyword>
<proteinExistence type="predicted"/>
<evidence type="ECO:0000256" key="1">
    <source>
        <dbReference type="ARBA" id="ARBA00022490"/>
    </source>
</evidence>
<name>A0ABQ5HJT0_9ASTR</name>
<dbReference type="SUPFAM" id="SSF53784">
    <property type="entry name" value="Phosphofructokinase"/>
    <property type="match status" value="1"/>
</dbReference>